<evidence type="ECO:0000313" key="3">
    <source>
        <dbReference type="Ensembl" id="ENSECAP00000024255.2"/>
    </source>
</evidence>
<feature type="transmembrane region" description="Helical" evidence="2">
    <location>
        <begin position="102"/>
        <end position="127"/>
    </location>
</feature>
<feature type="compositionally biased region" description="Polar residues" evidence="1">
    <location>
        <begin position="82"/>
        <end position="96"/>
    </location>
</feature>
<protein>
    <submittedName>
        <fullName evidence="3">Mast cell expressed membrane protein 1</fullName>
    </submittedName>
</protein>
<accession>A0A3Q2GU93</accession>
<dbReference type="Ensembl" id="ENSECAT00000031575.3">
    <property type="protein sequence ID" value="ENSECAP00000024255.2"/>
    <property type="gene ID" value="ENSECAG00000037539.3"/>
</dbReference>
<sequence>MKSIQVSSSAATPSGGWGCVWTTWCAMEAEEIYVNREVKMQAAAFKEKRGAPANKGAGDPNYENIVLNFRNRDQPKSAHSLPKNQVPSRSRPLSKSSQVPHWLHTALLSLYILLTLVCIILLALILVKNLETSQELLHLKRELSNVSLLVQQCQKEQKLSREDILKNITAVKKNISMVQDKVQHVNDNLKDLSKDVSNIMTNVKKIFGELEKQANKPTP</sequence>
<keyword evidence="2" id="KW-1133">Transmembrane helix</keyword>
<dbReference type="GeneTree" id="ENSGT00390000007959"/>
<proteinExistence type="predicted"/>
<reference evidence="3" key="2">
    <citation type="submission" date="2025-08" db="UniProtKB">
        <authorList>
            <consortium name="Ensembl"/>
        </authorList>
    </citation>
    <scope>IDENTIFICATION</scope>
    <source>
        <strain evidence="3">Thoroughbred</strain>
    </source>
</reference>
<keyword evidence="4" id="KW-1185">Reference proteome</keyword>
<dbReference type="PANTHER" id="PTHR37856">
    <property type="entry name" value="MAST CELL-EXPRESSED MEMBRANE PROTEIN 1"/>
    <property type="match status" value="1"/>
</dbReference>
<evidence type="ECO:0000313" key="4">
    <source>
        <dbReference type="Proteomes" id="UP000002281"/>
    </source>
</evidence>
<evidence type="ECO:0000256" key="2">
    <source>
        <dbReference type="SAM" id="Phobius"/>
    </source>
</evidence>
<reference evidence="3 4" key="1">
    <citation type="journal article" date="2009" name="Science">
        <title>Genome sequence, comparative analysis, and population genetics of the domestic horse.</title>
        <authorList>
            <consortium name="Broad Institute Genome Sequencing Platform"/>
            <consortium name="Broad Institute Whole Genome Assembly Team"/>
            <person name="Wade C.M."/>
            <person name="Giulotto E."/>
            <person name="Sigurdsson S."/>
            <person name="Zoli M."/>
            <person name="Gnerre S."/>
            <person name="Imsland F."/>
            <person name="Lear T.L."/>
            <person name="Adelson D.L."/>
            <person name="Bailey E."/>
            <person name="Bellone R.R."/>
            <person name="Bloecker H."/>
            <person name="Distl O."/>
            <person name="Edgar R.C."/>
            <person name="Garber M."/>
            <person name="Leeb T."/>
            <person name="Mauceli E."/>
            <person name="MacLeod J.N."/>
            <person name="Penedo M.C.T."/>
            <person name="Raison J.M."/>
            <person name="Sharpe T."/>
            <person name="Vogel J."/>
            <person name="Andersson L."/>
            <person name="Antczak D.F."/>
            <person name="Biagi T."/>
            <person name="Binns M.M."/>
            <person name="Chowdhary B.P."/>
            <person name="Coleman S.J."/>
            <person name="Della Valle G."/>
            <person name="Fryc S."/>
            <person name="Guerin G."/>
            <person name="Hasegawa T."/>
            <person name="Hill E.W."/>
            <person name="Jurka J."/>
            <person name="Kiialainen A."/>
            <person name="Lindgren G."/>
            <person name="Liu J."/>
            <person name="Magnani E."/>
            <person name="Mickelson J.R."/>
            <person name="Murray J."/>
            <person name="Nergadze S.G."/>
            <person name="Onofrio R."/>
            <person name="Pedroni S."/>
            <person name="Piras M.F."/>
            <person name="Raudsepp T."/>
            <person name="Rocchi M."/>
            <person name="Roeed K.H."/>
            <person name="Ryder O.A."/>
            <person name="Searle S."/>
            <person name="Skow L."/>
            <person name="Swinburne J.E."/>
            <person name="Syvaenen A.C."/>
            <person name="Tozaki T."/>
            <person name="Valberg S.J."/>
            <person name="Vaudin M."/>
            <person name="White J.R."/>
            <person name="Zody M.C."/>
            <person name="Lander E.S."/>
            <person name="Lindblad-Toh K."/>
        </authorList>
    </citation>
    <scope>NUCLEOTIDE SEQUENCE [LARGE SCALE GENOMIC DNA]</scope>
    <source>
        <strain evidence="3 4">Thoroughbred</strain>
    </source>
</reference>
<keyword evidence="2" id="KW-0812">Transmembrane</keyword>
<evidence type="ECO:0000256" key="1">
    <source>
        <dbReference type="SAM" id="MobiDB-lite"/>
    </source>
</evidence>
<dbReference type="PANTHER" id="PTHR37856:SF1">
    <property type="entry name" value="MAST CELL-EXPRESSED MEMBRANE PROTEIN 1"/>
    <property type="match status" value="1"/>
</dbReference>
<reference evidence="3" key="3">
    <citation type="submission" date="2025-09" db="UniProtKB">
        <authorList>
            <consortium name="Ensembl"/>
        </authorList>
    </citation>
    <scope>IDENTIFICATION</scope>
    <source>
        <strain evidence="3">Thoroughbred</strain>
    </source>
</reference>
<organism evidence="3 4">
    <name type="scientific">Equus caballus</name>
    <name type="common">Horse</name>
    <dbReference type="NCBI Taxonomy" id="9796"/>
    <lineage>
        <taxon>Eukaryota</taxon>
        <taxon>Metazoa</taxon>
        <taxon>Chordata</taxon>
        <taxon>Craniata</taxon>
        <taxon>Vertebrata</taxon>
        <taxon>Euteleostomi</taxon>
        <taxon>Mammalia</taxon>
        <taxon>Eutheria</taxon>
        <taxon>Laurasiatheria</taxon>
        <taxon>Perissodactyla</taxon>
        <taxon>Equidae</taxon>
        <taxon>Equus</taxon>
    </lineage>
</organism>
<feature type="region of interest" description="Disordered" evidence="1">
    <location>
        <begin position="74"/>
        <end position="96"/>
    </location>
</feature>
<dbReference type="Proteomes" id="UP000002281">
    <property type="component" value="Chromosome 7"/>
</dbReference>
<dbReference type="InterPro" id="IPR038818">
    <property type="entry name" value="MCEMP1"/>
</dbReference>
<dbReference type="Bgee" id="ENSECAG00000037539">
    <property type="expression patterns" value="Expressed in bone marrow and 7 other cell types or tissues"/>
</dbReference>
<dbReference type="AlphaFoldDB" id="A0A3Q2GU93"/>
<keyword evidence="2" id="KW-0472">Membrane</keyword>
<name>A0A3Q2GU93_HORSE</name>